<protein>
    <submittedName>
        <fullName evidence="2">S1 family peptidase</fullName>
    </submittedName>
</protein>
<feature type="chain" id="PRO_5034168678" evidence="1">
    <location>
        <begin position="22"/>
        <end position="422"/>
    </location>
</feature>
<sequence>MRVIYILLILLSILQSHSIYAQRYHPLANLWKVDDTEVPEYLEFEKNLTAIDEILRPILEQDDFISSFGGTSINIFENHIVVNTVNYSKVDDLLALPQITPHKAFLFFKKTNNSMSLLKHNFYKISSIAQIIHPKRVLIYIDMEYNNVVLYFLGHNINNTEFIDAVKSFNPTIIYEGSSPPSQNIIRPQRDYDYDNSIKIKALGGDGLYNNANNMACSLGFWATNKYHPEELYIITAGHCHNNTDPQNNFYLLPWNSTLSNLTFLGSMVFDFIEIYDFGIIHVVGEDVSPSSVIRNDDADQYKELPISDGAPVSSHGVHICKSGYTSRFTCGYVLGLNEIYATEDGFTVTWELIITTLYGGYGDSGGSVFSFVSPQDLNLVVVHGIIITVGLASCSAQSIDTIFKEVNEKIFYDLILYLGNS</sequence>
<name>A0A8H4EJT4_GIGMA</name>
<keyword evidence="3" id="KW-1185">Reference proteome</keyword>
<evidence type="ECO:0000313" key="3">
    <source>
        <dbReference type="Proteomes" id="UP000439903"/>
    </source>
</evidence>
<evidence type="ECO:0000313" key="2">
    <source>
        <dbReference type="EMBL" id="KAF0500626.1"/>
    </source>
</evidence>
<reference evidence="2 3" key="1">
    <citation type="journal article" date="2019" name="Environ. Microbiol.">
        <title>At the nexus of three kingdoms: the genome of the mycorrhizal fungus Gigaspora margarita provides insights into plant, endobacterial and fungal interactions.</title>
        <authorList>
            <person name="Venice F."/>
            <person name="Ghignone S."/>
            <person name="Salvioli di Fossalunga A."/>
            <person name="Amselem J."/>
            <person name="Novero M."/>
            <person name="Xianan X."/>
            <person name="Sedzielewska Toro K."/>
            <person name="Morin E."/>
            <person name="Lipzen A."/>
            <person name="Grigoriev I.V."/>
            <person name="Henrissat B."/>
            <person name="Martin F.M."/>
            <person name="Bonfante P."/>
        </authorList>
    </citation>
    <scope>NUCLEOTIDE SEQUENCE [LARGE SCALE GENOMIC DNA]</scope>
    <source>
        <strain evidence="2 3">BEG34</strain>
    </source>
</reference>
<dbReference type="InterPro" id="IPR043504">
    <property type="entry name" value="Peptidase_S1_PA_chymotrypsin"/>
</dbReference>
<dbReference type="EMBL" id="WTPW01000549">
    <property type="protein sequence ID" value="KAF0500626.1"/>
    <property type="molecule type" value="Genomic_DNA"/>
</dbReference>
<dbReference type="CDD" id="cd21112">
    <property type="entry name" value="alphaLP-like"/>
    <property type="match status" value="1"/>
</dbReference>
<accession>A0A8H4EJT4</accession>
<dbReference type="Proteomes" id="UP000439903">
    <property type="component" value="Unassembled WGS sequence"/>
</dbReference>
<keyword evidence="1" id="KW-0732">Signal</keyword>
<dbReference type="SUPFAM" id="SSF50494">
    <property type="entry name" value="Trypsin-like serine proteases"/>
    <property type="match status" value="1"/>
</dbReference>
<dbReference type="OrthoDB" id="2345133at2759"/>
<evidence type="ECO:0000256" key="1">
    <source>
        <dbReference type="SAM" id="SignalP"/>
    </source>
</evidence>
<feature type="signal peptide" evidence="1">
    <location>
        <begin position="1"/>
        <end position="21"/>
    </location>
</feature>
<organism evidence="2 3">
    <name type="scientific">Gigaspora margarita</name>
    <dbReference type="NCBI Taxonomy" id="4874"/>
    <lineage>
        <taxon>Eukaryota</taxon>
        <taxon>Fungi</taxon>
        <taxon>Fungi incertae sedis</taxon>
        <taxon>Mucoromycota</taxon>
        <taxon>Glomeromycotina</taxon>
        <taxon>Glomeromycetes</taxon>
        <taxon>Diversisporales</taxon>
        <taxon>Gigasporaceae</taxon>
        <taxon>Gigaspora</taxon>
    </lineage>
</organism>
<dbReference type="AlphaFoldDB" id="A0A8H4EJT4"/>
<gene>
    <name evidence="2" type="ORF">F8M41_020212</name>
</gene>
<dbReference type="Gene3D" id="2.40.10.10">
    <property type="entry name" value="Trypsin-like serine proteases"/>
    <property type="match status" value="2"/>
</dbReference>
<comment type="caution">
    <text evidence="2">The sequence shown here is derived from an EMBL/GenBank/DDBJ whole genome shotgun (WGS) entry which is preliminary data.</text>
</comment>
<proteinExistence type="predicted"/>
<dbReference type="InterPro" id="IPR009003">
    <property type="entry name" value="Peptidase_S1_PA"/>
</dbReference>